<reference evidence="3 4" key="1">
    <citation type="submission" date="2024-08" db="EMBL/GenBank/DDBJ databases">
        <authorList>
            <person name="Cucini C."/>
            <person name="Frati F."/>
        </authorList>
    </citation>
    <scope>NUCLEOTIDE SEQUENCE [LARGE SCALE GENOMIC DNA]</scope>
</reference>
<name>A0ABP1Q2P1_9HEXA</name>
<gene>
    <name evidence="3" type="ORF">ODALV1_LOCUS6623</name>
</gene>
<proteinExistence type="predicted"/>
<comment type="caution">
    <text evidence="3">The sequence shown here is derived from an EMBL/GenBank/DDBJ whole genome shotgun (WGS) entry which is preliminary data.</text>
</comment>
<dbReference type="SMART" id="SM00034">
    <property type="entry name" value="CLECT"/>
    <property type="match status" value="1"/>
</dbReference>
<protein>
    <recommendedName>
        <fullName evidence="2">C-type lectin domain-containing protein</fullName>
    </recommendedName>
</protein>
<dbReference type="PROSITE" id="PS50041">
    <property type="entry name" value="C_TYPE_LECTIN_2"/>
    <property type="match status" value="1"/>
</dbReference>
<evidence type="ECO:0000256" key="1">
    <source>
        <dbReference type="SAM" id="SignalP"/>
    </source>
</evidence>
<accession>A0ABP1Q2P1</accession>
<feature type="domain" description="C-type lectin" evidence="2">
    <location>
        <begin position="85"/>
        <end position="223"/>
    </location>
</feature>
<dbReference type="InterPro" id="IPR001304">
    <property type="entry name" value="C-type_lectin-like"/>
</dbReference>
<dbReference type="Proteomes" id="UP001642540">
    <property type="component" value="Unassembled WGS sequence"/>
</dbReference>
<dbReference type="Gene3D" id="3.10.100.10">
    <property type="entry name" value="Mannose-Binding Protein A, subunit A"/>
    <property type="match status" value="1"/>
</dbReference>
<dbReference type="CDD" id="cd00037">
    <property type="entry name" value="CLECT"/>
    <property type="match status" value="1"/>
</dbReference>
<dbReference type="InterPro" id="IPR016187">
    <property type="entry name" value="CTDL_fold"/>
</dbReference>
<dbReference type="SUPFAM" id="SSF56436">
    <property type="entry name" value="C-type lectin-like"/>
    <property type="match status" value="1"/>
</dbReference>
<evidence type="ECO:0000313" key="4">
    <source>
        <dbReference type="Proteomes" id="UP001642540"/>
    </source>
</evidence>
<dbReference type="InterPro" id="IPR016186">
    <property type="entry name" value="C-type_lectin-like/link_sf"/>
</dbReference>
<keyword evidence="1" id="KW-0732">Signal</keyword>
<evidence type="ECO:0000313" key="3">
    <source>
        <dbReference type="EMBL" id="CAL8087065.1"/>
    </source>
</evidence>
<evidence type="ECO:0000259" key="2">
    <source>
        <dbReference type="PROSITE" id="PS50041"/>
    </source>
</evidence>
<dbReference type="Pfam" id="PF00059">
    <property type="entry name" value="Lectin_C"/>
    <property type="match status" value="1"/>
</dbReference>
<sequence length="265" mass="29986">MRNNFTLLLSLFFGAVLVLILVCLPQCEGAKYVNSLDLDDDEMSILLDELSLPHHRIMKERPKRFSCGSTQSATGKSTAVILDDYIVLRKRLTWIEAISECANQSKQLAALPTVQDAKLLVEEIRAISQAYYGNYNENRKLHEFGMDRRYWIGLTDLIQEGTWQWVGSGSELNYNFWFKDRPTHLAGGKSKHCGCLANPSYHLGDHHHFIDDDCTKKYYAICGDLLKSSVTISTLNSDVVQLGMGYMTEYDAKAQNNDNATFPSI</sequence>
<dbReference type="EMBL" id="CAXLJM020000020">
    <property type="protein sequence ID" value="CAL8087065.1"/>
    <property type="molecule type" value="Genomic_DNA"/>
</dbReference>
<feature type="signal peptide" evidence="1">
    <location>
        <begin position="1"/>
        <end position="29"/>
    </location>
</feature>
<keyword evidence="4" id="KW-1185">Reference proteome</keyword>
<organism evidence="3 4">
    <name type="scientific">Orchesella dallaii</name>
    <dbReference type="NCBI Taxonomy" id="48710"/>
    <lineage>
        <taxon>Eukaryota</taxon>
        <taxon>Metazoa</taxon>
        <taxon>Ecdysozoa</taxon>
        <taxon>Arthropoda</taxon>
        <taxon>Hexapoda</taxon>
        <taxon>Collembola</taxon>
        <taxon>Entomobryomorpha</taxon>
        <taxon>Entomobryoidea</taxon>
        <taxon>Orchesellidae</taxon>
        <taxon>Orchesellinae</taxon>
        <taxon>Orchesella</taxon>
    </lineage>
</organism>
<feature type="chain" id="PRO_5045351957" description="C-type lectin domain-containing protein" evidence="1">
    <location>
        <begin position="30"/>
        <end position="265"/>
    </location>
</feature>